<sequence length="96" mass="9719">MKKMILLVTGLAAAATVGGCARETTRDGLRGAGFGAVGGAVAGALVPGLGVAEGAAIGAAGGAAVGVATSDGDRRWQRDRRGREYYIDRNGRRVYR</sequence>
<dbReference type="EMBL" id="JFZA02000012">
    <property type="protein sequence ID" value="KFG90523.1"/>
    <property type="molecule type" value="Genomic_DNA"/>
</dbReference>
<proteinExistence type="predicted"/>
<comment type="caution">
    <text evidence="1">The sequence shown here is derived from an EMBL/GenBank/DDBJ whole genome shotgun (WGS) entry which is preliminary data.</text>
</comment>
<evidence type="ECO:0008006" key="3">
    <source>
        <dbReference type="Google" id="ProtNLM"/>
    </source>
</evidence>
<evidence type="ECO:0000313" key="1">
    <source>
        <dbReference type="EMBL" id="KFG90523.1"/>
    </source>
</evidence>
<dbReference type="PROSITE" id="PS51257">
    <property type="entry name" value="PROKAR_LIPOPROTEIN"/>
    <property type="match status" value="1"/>
</dbReference>
<dbReference type="eggNOG" id="ENOG5031B2Z">
    <property type="taxonomic scope" value="Bacteria"/>
</dbReference>
<dbReference type="AlphaFoldDB" id="A0A086PAV5"/>
<dbReference type="PATRIC" id="fig|1219045.3.peg.1765"/>
<accession>A0A086PAV5</accession>
<dbReference type="RefSeq" id="WP_037464710.1">
    <property type="nucleotide sequence ID" value="NZ_BCZD01000004.1"/>
</dbReference>
<dbReference type="Proteomes" id="UP000024284">
    <property type="component" value="Unassembled WGS sequence"/>
</dbReference>
<protein>
    <recommendedName>
        <fullName evidence="3">Glycine zipper domain-containing protein</fullName>
    </recommendedName>
</protein>
<gene>
    <name evidence="1" type="ORF">BV98_001727</name>
</gene>
<evidence type="ECO:0000313" key="2">
    <source>
        <dbReference type="Proteomes" id="UP000024284"/>
    </source>
</evidence>
<name>A0A086PAV5_SPHHM</name>
<reference evidence="1" key="1">
    <citation type="submission" date="2014-08" db="EMBL/GenBank/DDBJ databases">
        <title>Draft genome sequences of Sphingobium herbicidovorans.</title>
        <authorList>
            <person name="Gan H.M."/>
            <person name="Gan H.Y."/>
            <person name="Savka M.A."/>
        </authorList>
    </citation>
    <scope>NUCLEOTIDE SEQUENCE [LARGE SCALE GENOMIC DNA]</scope>
    <source>
        <strain evidence="1">NBRC 16415</strain>
    </source>
</reference>
<keyword evidence="2" id="KW-1185">Reference proteome</keyword>
<organism evidence="1 2">
    <name type="scientific">Sphingobium herbicidovorans (strain ATCC 700291 / DSM 11019 / CCUG 56400 / KCTC 2939 / LMG 18315 / NBRC 16415 / MH)</name>
    <name type="common">Sphingomonas herbicidovorans</name>
    <dbReference type="NCBI Taxonomy" id="1219045"/>
    <lineage>
        <taxon>Bacteria</taxon>
        <taxon>Pseudomonadati</taxon>
        <taxon>Pseudomonadota</taxon>
        <taxon>Alphaproteobacteria</taxon>
        <taxon>Sphingomonadales</taxon>
        <taxon>Sphingomonadaceae</taxon>
        <taxon>Sphingobium</taxon>
    </lineage>
</organism>
<dbReference type="STRING" id="76947.GCA_002080435_01260"/>